<accession>A0A7U3WAT2</accession>
<dbReference type="KEGG" id="hlt:I7X12_09040"/>
<dbReference type="OrthoDB" id="265845at2157"/>
<evidence type="ECO:0000313" key="3">
    <source>
        <dbReference type="Proteomes" id="UP000595001"/>
    </source>
</evidence>
<protein>
    <submittedName>
        <fullName evidence="2">Uncharacterized protein</fullName>
    </submittedName>
</protein>
<keyword evidence="1" id="KW-1133">Transmembrane helix</keyword>
<dbReference type="AlphaFoldDB" id="A0A7U3WAT2"/>
<feature type="transmembrane region" description="Helical" evidence="1">
    <location>
        <begin position="279"/>
        <end position="299"/>
    </location>
</feature>
<name>A0A7U3WAT2_9EURY</name>
<dbReference type="InterPro" id="IPR058278">
    <property type="entry name" value="DUF7972"/>
</dbReference>
<organism evidence="2 3">
    <name type="scientific">Halosimplex litoreum</name>
    <dbReference type="NCBI Taxonomy" id="1198301"/>
    <lineage>
        <taxon>Archaea</taxon>
        <taxon>Methanobacteriati</taxon>
        <taxon>Methanobacteriota</taxon>
        <taxon>Stenosarchaea group</taxon>
        <taxon>Halobacteria</taxon>
        <taxon>Halobacteriales</taxon>
        <taxon>Haloarculaceae</taxon>
        <taxon>Halosimplex</taxon>
    </lineage>
</organism>
<sequence>MSDADASGSTDAGGGGLRHWLFLDGNRLLITALVSVGVFAVVRVAVAAGVLAVGPSGNVPTVFGSGITAGVFTLVTLTLTVNQLVSSQVFGKPDSLRQRYEKGAQLRDRVAALSDRPATPVDTADFVAVVGEALDERADSLRGSRLGTASADADGDPSSLASDLDDFADEITRVSGEMEPVEAISATAGSDYARLRRRIRVVTADAELTESVADDLDAVEELLGHLSVARQYFKTLTLHQELAKLSREIIYLSVPCLLVAVAVPLLYRSNGATLSAAALPWAVSTAVAVVLAPLVLLVVRLLRVSTVMRYTISAAPFAPPEDWPWNE</sequence>
<reference evidence="2 3" key="1">
    <citation type="submission" date="2020-12" db="EMBL/GenBank/DDBJ databases">
        <title>Halosimplex halophilum sp. nov. and Halosimplex salinum sp. nov., two new members of the genus Halosimplex.</title>
        <authorList>
            <person name="Cui H.L."/>
        </authorList>
    </citation>
    <scope>NUCLEOTIDE SEQUENCE [LARGE SCALE GENOMIC DNA]</scope>
    <source>
        <strain evidence="2 3">YGH94</strain>
    </source>
</reference>
<dbReference type="Pfam" id="PF25927">
    <property type="entry name" value="DUF7972"/>
    <property type="match status" value="1"/>
</dbReference>
<feature type="transmembrane region" description="Helical" evidence="1">
    <location>
        <begin position="59"/>
        <end position="81"/>
    </location>
</feature>
<gene>
    <name evidence="2" type="ORF">I7X12_09040</name>
</gene>
<dbReference type="EMBL" id="CP065856">
    <property type="protein sequence ID" value="QPV64727.1"/>
    <property type="molecule type" value="Genomic_DNA"/>
</dbReference>
<keyword evidence="1" id="KW-0812">Transmembrane</keyword>
<dbReference type="GeneID" id="60588635"/>
<dbReference type="RefSeq" id="WP_198063490.1">
    <property type="nucleotide sequence ID" value="NZ_CP065856.1"/>
</dbReference>
<dbReference type="Proteomes" id="UP000595001">
    <property type="component" value="Chromosome"/>
</dbReference>
<feature type="transmembrane region" description="Helical" evidence="1">
    <location>
        <begin position="28"/>
        <end position="53"/>
    </location>
</feature>
<evidence type="ECO:0000313" key="2">
    <source>
        <dbReference type="EMBL" id="QPV64727.1"/>
    </source>
</evidence>
<feature type="transmembrane region" description="Helical" evidence="1">
    <location>
        <begin position="249"/>
        <end position="267"/>
    </location>
</feature>
<proteinExistence type="predicted"/>
<evidence type="ECO:0000256" key="1">
    <source>
        <dbReference type="SAM" id="Phobius"/>
    </source>
</evidence>
<keyword evidence="3" id="KW-1185">Reference proteome</keyword>
<keyword evidence="1" id="KW-0472">Membrane</keyword>